<dbReference type="Pfam" id="PF14703">
    <property type="entry name" value="PHM7_cyt"/>
    <property type="match status" value="1"/>
</dbReference>
<evidence type="ECO:0000313" key="3">
    <source>
        <dbReference type="EMBL" id="EAR84792.2"/>
    </source>
</evidence>
<dbReference type="PANTHER" id="PTHR13018">
    <property type="entry name" value="PROBABLE MEMBRANE PROTEIN DUF221-RELATED"/>
    <property type="match status" value="1"/>
</dbReference>
<organism evidence="3 4">
    <name type="scientific">Tetrahymena thermophila (strain SB210)</name>
    <dbReference type="NCBI Taxonomy" id="312017"/>
    <lineage>
        <taxon>Eukaryota</taxon>
        <taxon>Sar</taxon>
        <taxon>Alveolata</taxon>
        <taxon>Ciliophora</taxon>
        <taxon>Intramacronucleata</taxon>
        <taxon>Oligohymenophorea</taxon>
        <taxon>Hymenostomatida</taxon>
        <taxon>Tetrahymenina</taxon>
        <taxon>Tetrahymenidae</taxon>
        <taxon>Tetrahymena</taxon>
    </lineage>
</organism>
<gene>
    <name evidence="3" type="ORF">TTHERM_00599800</name>
</gene>
<accession>I7M694</accession>
<feature type="transmembrane region" description="Helical" evidence="1">
    <location>
        <begin position="550"/>
        <end position="569"/>
    </location>
</feature>
<name>I7M694_TETTS</name>
<dbReference type="GO" id="GO:0005227">
    <property type="term" value="F:calcium-activated cation channel activity"/>
    <property type="evidence" value="ECO:0007669"/>
    <property type="project" value="InterPro"/>
</dbReference>
<dbReference type="KEGG" id="tet:TTHERM_00599800"/>
<evidence type="ECO:0000313" key="4">
    <source>
        <dbReference type="Proteomes" id="UP000009168"/>
    </source>
</evidence>
<dbReference type="GO" id="GO:0005886">
    <property type="term" value="C:plasma membrane"/>
    <property type="evidence" value="ECO:0007669"/>
    <property type="project" value="TreeGrafter"/>
</dbReference>
<feature type="transmembrane region" description="Helical" evidence="1">
    <location>
        <begin position="904"/>
        <end position="922"/>
    </location>
</feature>
<feature type="transmembrane region" description="Helical" evidence="1">
    <location>
        <begin position="850"/>
        <end position="876"/>
    </location>
</feature>
<dbReference type="PANTHER" id="PTHR13018:SF83">
    <property type="entry name" value="RRM DOMAIN-CONTAINING PROTEIN"/>
    <property type="match status" value="1"/>
</dbReference>
<reference evidence="4" key="1">
    <citation type="journal article" date="2006" name="PLoS Biol.">
        <title>Macronuclear genome sequence of the ciliate Tetrahymena thermophila, a model eukaryote.</title>
        <authorList>
            <person name="Eisen J.A."/>
            <person name="Coyne R.S."/>
            <person name="Wu M."/>
            <person name="Wu D."/>
            <person name="Thiagarajan M."/>
            <person name="Wortman J.R."/>
            <person name="Badger J.H."/>
            <person name="Ren Q."/>
            <person name="Amedeo P."/>
            <person name="Jones K.M."/>
            <person name="Tallon L.J."/>
            <person name="Delcher A.L."/>
            <person name="Salzberg S.L."/>
            <person name="Silva J.C."/>
            <person name="Haas B.J."/>
            <person name="Majoros W.H."/>
            <person name="Farzad M."/>
            <person name="Carlton J.M."/>
            <person name="Smith R.K. Jr."/>
            <person name="Garg J."/>
            <person name="Pearlman R.E."/>
            <person name="Karrer K.M."/>
            <person name="Sun L."/>
            <person name="Manning G."/>
            <person name="Elde N.C."/>
            <person name="Turkewitz A.P."/>
            <person name="Asai D.J."/>
            <person name="Wilkes D.E."/>
            <person name="Wang Y."/>
            <person name="Cai H."/>
            <person name="Collins K."/>
            <person name="Stewart B.A."/>
            <person name="Lee S.R."/>
            <person name="Wilamowska K."/>
            <person name="Weinberg Z."/>
            <person name="Ruzzo W.L."/>
            <person name="Wloga D."/>
            <person name="Gaertig J."/>
            <person name="Frankel J."/>
            <person name="Tsao C.-C."/>
            <person name="Gorovsky M.A."/>
            <person name="Keeling P.J."/>
            <person name="Waller R.F."/>
            <person name="Patron N.J."/>
            <person name="Cherry J.M."/>
            <person name="Stover N.A."/>
            <person name="Krieger C.J."/>
            <person name="del Toro C."/>
            <person name="Ryder H.F."/>
            <person name="Williamson S.C."/>
            <person name="Barbeau R.A."/>
            <person name="Hamilton E.P."/>
            <person name="Orias E."/>
        </authorList>
    </citation>
    <scope>NUCLEOTIDE SEQUENCE [LARGE SCALE GENOMIC DNA]</scope>
    <source>
        <strain evidence="4">SB210</strain>
    </source>
</reference>
<keyword evidence="1" id="KW-0472">Membrane</keyword>
<feature type="transmembrane region" description="Helical" evidence="1">
    <location>
        <begin position="752"/>
        <end position="769"/>
    </location>
</feature>
<keyword evidence="4" id="KW-1185">Reference proteome</keyword>
<dbReference type="InterPro" id="IPR027815">
    <property type="entry name" value="CSC1/OSCA1-like_cyt"/>
</dbReference>
<protein>
    <submittedName>
        <fullName evidence="3">Transmembrane protein, putative</fullName>
    </submittedName>
</protein>
<evidence type="ECO:0000256" key="1">
    <source>
        <dbReference type="SAM" id="Phobius"/>
    </source>
</evidence>
<dbReference type="AlphaFoldDB" id="I7M694"/>
<evidence type="ECO:0000259" key="2">
    <source>
        <dbReference type="Pfam" id="PF14703"/>
    </source>
</evidence>
<keyword evidence="1 3" id="KW-0812">Transmembrane</keyword>
<proteinExistence type="predicted"/>
<feature type="transmembrane region" description="Helical" evidence="1">
    <location>
        <begin position="709"/>
        <end position="731"/>
    </location>
</feature>
<feature type="domain" description="CSC1/OSCA1-like cytosolic" evidence="2">
    <location>
        <begin position="313"/>
        <end position="534"/>
    </location>
</feature>
<dbReference type="OrthoDB" id="197892at2759"/>
<dbReference type="GeneID" id="7844796"/>
<dbReference type="InParanoid" id="I7M694"/>
<feature type="transmembrane region" description="Helical" evidence="1">
    <location>
        <begin position="928"/>
        <end position="949"/>
    </location>
</feature>
<dbReference type="Proteomes" id="UP000009168">
    <property type="component" value="Unassembled WGS sequence"/>
</dbReference>
<dbReference type="InterPro" id="IPR045122">
    <property type="entry name" value="Csc1-like"/>
</dbReference>
<feature type="transmembrane region" description="Helical" evidence="1">
    <location>
        <begin position="207"/>
        <end position="225"/>
    </location>
</feature>
<keyword evidence="1" id="KW-1133">Transmembrane helix</keyword>
<dbReference type="RefSeq" id="XP_001032455.2">
    <property type="nucleotide sequence ID" value="XM_001032455.2"/>
</dbReference>
<dbReference type="eggNOG" id="ENOG502SEJF">
    <property type="taxonomic scope" value="Eukaryota"/>
</dbReference>
<dbReference type="EMBL" id="GG662620">
    <property type="protein sequence ID" value="EAR84792.2"/>
    <property type="molecule type" value="Genomic_DNA"/>
</dbReference>
<sequence>MNFRGSILVNDNNSIKSHQTEHNTQGVISPRNQTSNNQFYQHGFSQLQIAREGSLMATLQNQEMRNNNNNNSGNSYKFQDLEPNQVDNFKQYISKLITMKGEMKINGVYKKNVQITEKNELKCNIQIIKPYNPKLVPPDWNTAQRHADATRVGMDQKPLPNNIETYEICPCCDNQIEKQSLNLFDDPIKLLFLGSGYPLYFDFIKQCIYIMIIILLISGGFNLYTNQLGKECILNNQHTITGEKLPYELQKCHYNIISKYSYINKNVDMNYIYFQDILDYFTVITLIITFIFFRRYQIYKDIECDVLDLTPSDYTVMIKNIPKNIRPNVLQQFLQDLSPNQKSNLTIQNQDQDVSATQDESEKFEKIQVTDINYVYVKNHSHVKQLDQAVKRFQMKSKRYDMDFEEILNTVFSSSQKGNSLLQNNITSSQNQNNSNLIKENTDLDLLELERIMHEIEKVPNNFNGYAFVSFMSDKQRDQVLNIAEETFEERSIFSYLCSSFQSSSLEEFKELDFEGQKLQICKAPEPLEIIWDNIMTDDQHKSRKRLHSFIYTVTTLLLYTVIIYFLNYNTGEQQTDKKKTSNNATAIMQNFNLTSSENYILHNQYVEDEKYLYSNQSQFISKNISNEGYSQYSFVGKQLKQQKLIAFNNFQNKSKTIIQHKHLLNGQEHQKQNENDVNKYKTQENYMEENTEILNPIIQLIKDQFSNLTVSIFMILLNSLVVRYAFEFIVNNECYNTFSLYKINMAQKLSIALFISNALVTSFIAIYYSHNIYGNGGLIYIMIFYLALDTPFNCFIELIDLWGNVKKIAKYWQQRKGKDCTLNQEEANILCERPVHEIEICYAEIINTIYISVFFSPIIPVGLILSLFGFILLYWTQKYIVIYKRSVKQQVSIKLSQEMTNSLEIVVGIYPISCTVFYFISSGTITVLQIISIFCGVLYILIPSDLLIKSLFKFPNPNQEQQIYPIAYSRFKTTYSRLNPITSELANEKHYQMFSHSKSNQNHNIYQNNNNFNGSLVSV</sequence>
<feature type="transmembrane region" description="Helical" evidence="1">
    <location>
        <begin position="271"/>
        <end position="293"/>
    </location>
</feature>